<reference evidence="2" key="1">
    <citation type="submission" date="2006-03" db="EMBL/GenBank/DDBJ databases">
        <title>Complete sequence of Rhodopseudomonas palustris BisB18.</title>
        <authorList>
            <consortium name="US DOE Joint Genome Institute"/>
            <person name="Copeland A."/>
            <person name="Lucas S."/>
            <person name="Lapidus A."/>
            <person name="Barry K."/>
            <person name="Detter J.C."/>
            <person name="Glavina del Rio T."/>
            <person name="Hammon N."/>
            <person name="Israni S."/>
            <person name="Dalin E."/>
            <person name="Tice H."/>
            <person name="Pitluck S."/>
            <person name="Chain P."/>
            <person name="Malfatti S."/>
            <person name="Shin M."/>
            <person name="Vergez L."/>
            <person name="Schmutz J."/>
            <person name="Larimer F."/>
            <person name="Land M."/>
            <person name="Hauser L."/>
            <person name="Pelletier D.A."/>
            <person name="Kyrpides N."/>
            <person name="Anderson I."/>
            <person name="Oda Y."/>
            <person name="Harwood C.S."/>
            <person name="Richardson P."/>
        </authorList>
    </citation>
    <scope>NUCLEOTIDE SEQUENCE [LARGE SCALE GENOMIC DNA]</scope>
    <source>
        <strain evidence="2">BisB18</strain>
    </source>
</reference>
<dbReference type="AlphaFoldDB" id="Q211K1"/>
<gene>
    <name evidence="2" type="ordered locus">RPC_3395</name>
</gene>
<evidence type="ECO:0000313" key="2">
    <source>
        <dbReference type="EMBL" id="ABD88935.1"/>
    </source>
</evidence>
<accession>Q211K1</accession>
<dbReference type="HOGENOM" id="CLU_2059598_0_0_5"/>
<dbReference type="EMBL" id="CP000301">
    <property type="protein sequence ID" value="ABD88935.1"/>
    <property type="molecule type" value="Genomic_DNA"/>
</dbReference>
<evidence type="ECO:0000256" key="1">
    <source>
        <dbReference type="SAM" id="MobiDB-lite"/>
    </source>
</evidence>
<feature type="region of interest" description="Disordered" evidence="1">
    <location>
        <begin position="1"/>
        <end position="25"/>
    </location>
</feature>
<dbReference type="KEGG" id="rpc:RPC_3395"/>
<organism evidence="2">
    <name type="scientific">Rhodopseudomonas palustris (strain BisB18)</name>
    <dbReference type="NCBI Taxonomy" id="316056"/>
    <lineage>
        <taxon>Bacteria</taxon>
        <taxon>Pseudomonadati</taxon>
        <taxon>Pseudomonadota</taxon>
        <taxon>Alphaproteobacteria</taxon>
        <taxon>Hyphomicrobiales</taxon>
        <taxon>Nitrobacteraceae</taxon>
        <taxon>Rhodopseudomonas</taxon>
    </lineage>
</organism>
<feature type="compositionally biased region" description="Low complexity" evidence="1">
    <location>
        <begin position="10"/>
        <end position="19"/>
    </location>
</feature>
<sequence length="119" mass="13013">MSDGALCQRSTKSSISSTSACPARQSSMKLPVWISDIDRSPSHGVLDEFSRQRIERSQMFASSVEDLDFAVQAVPGVEPLAVLASPSSFTVNGAERLKTIEKARLRDRLGHEPLISQRP</sequence>
<protein>
    <submittedName>
        <fullName evidence="2">Uncharacterized protein</fullName>
    </submittedName>
</protein>
<name>Q211K1_RHOPB</name>
<proteinExistence type="predicted"/>